<evidence type="ECO:0000313" key="1">
    <source>
        <dbReference type="EMBL" id="KAF9154271.1"/>
    </source>
</evidence>
<protein>
    <submittedName>
        <fullName evidence="1">Uncharacterized protein</fullName>
    </submittedName>
</protein>
<dbReference type="AlphaFoldDB" id="A0A9P5VDU5"/>
<proteinExistence type="predicted"/>
<sequence length="237" mass="26539">MDKRSYITLEDAIQTPWASFGIEIPHIRVEVETVTIGRLAELRSLRLLTLPSLDQPRTGIEMYIQHMLPGFLTLNPRPDEEIIPAQDTNQDFVITSTDTEAAAAADSEEAIATQPSPPIEVTDLVAPAASAIPKQVDTFCTEFLCHLKGLAKLHDLQDLFHVNTNMFSDLKIEWIRIHWPELRMLEFCSFGNSTVVDDLPALMGRIRDGSGTACVHILQREKSASGESTFFVFFPSW</sequence>
<comment type="caution">
    <text evidence="1">The sequence shown here is derived from an EMBL/GenBank/DDBJ whole genome shotgun (WGS) entry which is preliminary data.</text>
</comment>
<dbReference type="EMBL" id="JAAAUQ010000125">
    <property type="protein sequence ID" value="KAF9154271.1"/>
    <property type="molecule type" value="Genomic_DNA"/>
</dbReference>
<accession>A0A9P5VDU5</accession>
<organism evidence="1 2">
    <name type="scientific">Linnemannia schmuckeri</name>
    <dbReference type="NCBI Taxonomy" id="64567"/>
    <lineage>
        <taxon>Eukaryota</taxon>
        <taxon>Fungi</taxon>
        <taxon>Fungi incertae sedis</taxon>
        <taxon>Mucoromycota</taxon>
        <taxon>Mortierellomycotina</taxon>
        <taxon>Mortierellomycetes</taxon>
        <taxon>Mortierellales</taxon>
        <taxon>Mortierellaceae</taxon>
        <taxon>Linnemannia</taxon>
    </lineage>
</organism>
<keyword evidence="2" id="KW-1185">Reference proteome</keyword>
<dbReference type="Proteomes" id="UP000748756">
    <property type="component" value="Unassembled WGS sequence"/>
</dbReference>
<name>A0A9P5VDU5_9FUNG</name>
<dbReference type="OrthoDB" id="2405020at2759"/>
<gene>
    <name evidence="1" type="ORF">BG015_001384</name>
</gene>
<evidence type="ECO:0000313" key="2">
    <source>
        <dbReference type="Proteomes" id="UP000748756"/>
    </source>
</evidence>
<reference evidence="1" key="1">
    <citation type="journal article" date="2020" name="Fungal Divers.">
        <title>Resolving the Mortierellaceae phylogeny through synthesis of multi-gene phylogenetics and phylogenomics.</title>
        <authorList>
            <person name="Vandepol N."/>
            <person name="Liber J."/>
            <person name="Desiro A."/>
            <person name="Na H."/>
            <person name="Kennedy M."/>
            <person name="Barry K."/>
            <person name="Grigoriev I.V."/>
            <person name="Miller A.N."/>
            <person name="O'Donnell K."/>
            <person name="Stajich J.E."/>
            <person name="Bonito G."/>
        </authorList>
    </citation>
    <scope>NUCLEOTIDE SEQUENCE</scope>
    <source>
        <strain evidence="1">NRRL 6426</strain>
    </source>
</reference>